<feature type="transmembrane region" description="Helical" evidence="2">
    <location>
        <begin position="6"/>
        <end position="28"/>
    </location>
</feature>
<evidence type="ECO:0000313" key="3">
    <source>
        <dbReference type="EMBL" id="KAJ7626961.1"/>
    </source>
</evidence>
<comment type="caution">
    <text evidence="3">The sequence shown here is derived from an EMBL/GenBank/DDBJ whole genome shotgun (WGS) entry which is preliminary data.</text>
</comment>
<name>A0AAD7FJ78_9AGAR</name>
<reference evidence="3" key="1">
    <citation type="submission" date="2023-03" db="EMBL/GenBank/DDBJ databases">
        <title>Massive genome expansion in bonnet fungi (Mycena s.s.) driven by repeated elements and novel gene families across ecological guilds.</title>
        <authorList>
            <consortium name="Lawrence Berkeley National Laboratory"/>
            <person name="Harder C.B."/>
            <person name="Miyauchi S."/>
            <person name="Viragh M."/>
            <person name="Kuo A."/>
            <person name="Thoen E."/>
            <person name="Andreopoulos B."/>
            <person name="Lu D."/>
            <person name="Skrede I."/>
            <person name="Drula E."/>
            <person name="Henrissat B."/>
            <person name="Morin E."/>
            <person name="Kohler A."/>
            <person name="Barry K."/>
            <person name="LaButti K."/>
            <person name="Morin E."/>
            <person name="Salamov A."/>
            <person name="Lipzen A."/>
            <person name="Mereny Z."/>
            <person name="Hegedus B."/>
            <person name="Baldrian P."/>
            <person name="Stursova M."/>
            <person name="Weitz H."/>
            <person name="Taylor A."/>
            <person name="Grigoriev I.V."/>
            <person name="Nagy L.G."/>
            <person name="Martin F."/>
            <person name="Kauserud H."/>
        </authorList>
    </citation>
    <scope>NUCLEOTIDE SEQUENCE</scope>
    <source>
        <strain evidence="3">9284</strain>
    </source>
</reference>
<evidence type="ECO:0000256" key="2">
    <source>
        <dbReference type="SAM" id="Phobius"/>
    </source>
</evidence>
<evidence type="ECO:0000313" key="4">
    <source>
        <dbReference type="Proteomes" id="UP001221142"/>
    </source>
</evidence>
<feature type="compositionally biased region" description="Basic and acidic residues" evidence="1">
    <location>
        <begin position="289"/>
        <end position="301"/>
    </location>
</feature>
<keyword evidence="2" id="KW-0812">Transmembrane</keyword>
<dbReference type="AlphaFoldDB" id="A0AAD7FJ78"/>
<keyword evidence="2" id="KW-0472">Membrane</keyword>
<evidence type="ECO:0000256" key="1">
    <source>
        <dbReference type="SAM" id="MobiDB-lite"/>
    </source>
</evidence>
<feature type="region of interest" description="Disordered" evidence="1">
    <location>
        <begin position="248"/>
        <end position="301"/>
    </location>
</feature>
<dbReference type="EMBL" id="JARKIF010000011">
    <property type="protein sequence ID" value="KAJ7626961.1"/>
    <property type="molecule type" value="Genomic_DNA"/>
</dbReference>
<sequence>MSLTQVDSHLVITGTPMLVTVAGVILLGPEKLSWYRYRGDVEICDKGITENCGMVTVIHGKCRRENVEQMVAAPPEAKKGKAEEKDGCMQLDQLRVSRRRRDKPGEIRYQAGFHISTLAASQPIESRQDGKRADQRSISARRVAVKAGSSFNAKRVRRNVSDSAGMRGVRGSAGAANPRNDDGGDGEVDDSNCMRWRGAMLGGLSVPLPRSFAIASQLRMFYKNLRNCISQQKGIFQKVLEGGEACHARNPNSQQSARRLGRLAGCSDQTRNGVGDTAGYDEKADELENVERRRVEYNETS</sequence>
<keyword evidence="2" id="KW-1133">Transmembrane helix</keyword>
<organism evidence="3 4">
    <name type="scientific">Roridomyces roridus</name>
    <dbReference type="NCBI Taxonomy" id="1738132"/>
    <lineage>
        <taxon>Eukaryota</taxon>
        <taxon>Fungi</taxon>
        <taxon>Dikarya</taxon>
        <taxon>Basidiomycota</taxon>
        <taxon>Agaricomycotina</taxon>
        <taxon>Agaricomycetes</taxon>
        <taxon>Agaricomycetidae</taxon>
        <taxon>Agaricales</taxon>
        <taxon>Marasmiineae</taxon>
        <taxon>Mycenaceae</taxon>
        <taxon>Roridomyces</taxon>
    </lineage>
</organism>
<protein>
    <submittedName>
        <fullName evidence="3">Uncharacterized protein</fullName>
    </submittedName>
</protein>
<feature type="region of interest" description="Disordered" evidence="1">
    <location>
        <begin position="163"/>
        <end position="190"/>
    </location>
</feature>
<dbReference type="Proteomes" id="UP001221142">
    <property type="component" value="Unassembled WGS sequence"/>
</dbReference>
<accession>A0AAD7FJ78</accession>
<proteinExistence type="predicted"/>
<keyword evidence="4" id="KW-1185">Reference proteome</keyword>
<gene>
    <name evidence="3" type="ORF">FB45DRAFT_1004597</name>
</gene>